<name>I3X1H1_SINF2</name>
<dbReference type="KEGG" id="sfd:USDA257_c11360"/>
<accession>I3X1H1</accession>
<reference evidence="1 2" key="1">
    <citation type="journal article" date="2012" name="J. Bacteriol.">
        <title>Complete genome sequence of the broad-host-range strain Sinorhizobium fredii USDA257.</title>
        <authorList>
            <person name="Schuldes J."/>
            <person name="Rodriguez Orbegoso M."/>
            <person name="Schmeisser C."/>
            <person name="Krishnan H.B."/>
            <person name="Daniel R."/>
            <person name="Streit W.R."/>
        </authorList>
    </citation>
    <scope>NUCLEOTIDE SEQUENCE [LARGE SCALE GENOMIC DNA]</scope>
    <source>
        <strain evidence="1 2">USDA 257</strain>
    </source>
</reference>
<dbReference type="EC" id="4.1.2.-" evidence="1"/>
<protein>
    <submittedName>
        <fullName evidence="1">2,4-dihydroxyhept-2-ene-1,7-dioic acid aldolase</fullName>
        <ecNumber evidence="1">4.1.2.-</ecNumber>
    </submittedName>
</protein>
<sequence length="275" mass="29460">MGGCTLTIAARCPTCLLIGRTDRIPTRSRRPILGSKCSNAGIRQKPAEPRLTIMVEMDQPCAMIRDEVVRARKRLNAWSVSGLDAPSPLHRCELSRAKHRSSTGRIRRSGAARGKVRQASGPLGEKDAAIAALLDVALGDQPFQHLGDGRLGHAEALGNIHLTGLPAIFEKVGDKFDIVFDELGAAIVPCLPEAFDPRLGIDQARFAAKDDDLDNLRHIAAVATRAGKRWAVPAANPRLRETALSLAPSFVMLGDELSALSAGFSAMIGSLPGRR</sequence>
<evidence type="ECO:0000313" key="1">
    <source>
        <dbReference type="EMBL" id="AFL49727.1"/>
    </source>
</evidence>
<keyword evidence="1" id="KW-0456">Lyase</keyword>
<dbReference type="PATRIC" id="fig|1185652.3.peg.1182"/>
<evidence type="ECO:0000313" key="2">
    <source>
        <dbReference type="Proteomes" id="UP000006180"/>
    </source>
</evidence>
<proteinExistence type="predicted"/>
<dbReference type="EMBL" id="CP003563">
    <property type="protein sequence ID" value="AFL49727.1"/>
    <property type="molecule type" value="Genomic_DNA"/>
</dbReference>
<dbReference type="GO" id="GO:0016829">
    <property type="term" value="F:lyase activity"/>
    <property type="evidence" value="ECO:0007669"/>
    <property type="project" value="UniProtKB-KW"/>
</dbReference>
<dbReference type="HOGENOM" id="CLU_1011559_0_0_5"/>
<gene>
    <name evidence="1" type="ORF">USDA257_c11360</name>
</gene>
<dbReference type="AlphaFoldDB" id="I3X1H1"/>
<dbReference type="Proteomes" id="UP000006180">
    <property type="component" value="Chromosome"/>
</dbReference>
<organism evidence="1 2">
    <name type="scientific">Sinorhizobium fredii (strain USDA 257)</name>
    <dbReference type="NCBI Taxonomy" id="1185652"/>
    <lineage>
        <taxon>Bacteria</taxon>
        <taxon>Pseudomonadati</taxon>
        <taxon>Pseudomonadota</taxon>
        <taxon>Alphaproteobacteria</taxon>
        <taxon>Hyphomicrobiales</taxon>
        <taxon>Rhizobiaceae</taxon>
        <taxon>Sinorhizobium/Ensifer group</taxon>
        <taxon>Sinorhizobium</taxon>
    </lineage>
</organism>